<feature type="disulfide bond" evidence="1">
    <location>
        <begin position="136"/>
        <end position="206"/>
    </location>
</feature>
<feature type="disulfide bond" evidence="1">
    <location>
        <begin position="17"/>
        <end position="238"/>
    </location>
</feature>
<dbReference type="Proteomes" id="UP000623467">
    <property type="component" value="Unassembled WGS sequence"/>
</dbReference>
<name>A0A8H7D9G4_9AGAR</name>
<gene>
    <name evidence="2" type="ORF">MSAN_01035600</name>
</gene>
<reference evidence="2" key="1">
    <citation type="submission" date="2020-05" db="EMBL/GenBank/DDBJ databases">
        <title>Mycena genomes resolve the evolution of fungal bioluminescence.</title>
        <authorList>
            <person name="Tsai I.J."/>
        </authorList>
    </citation>
    <scope>NUCLEOTIDE SEQUENCE</scope>
    <source>
        <strain evidence="2">160909Yilan</strain>
    </source>
</reference>
<keyword evidence="1" id="KW-1015">Disulfide bond</keyword>
<dbReference type="PRINTS" id="PR00347">
    <property type="entry name" value="THAUMATIN"/>
</dbReference>
<evidence type="ECO:0008006" key="4">
    <source>
        <dbReference type="Google" id="ProtNLM"/>
    </source>
</evidence>
<dbReference type="SUPFAM" id="SSF49870">
    <property type="entry name" value="Osmotin, thaumatin-like protein"/>
    <property type="match status" value="1"/>
</dbReference>
<sequence length="242" mass="25326">MASVVAASRTLTVYNACPFTMWPAIYTTSGGQPNQTAGWSAAPYSSQVISVPNDWIGRVWGRRNCNFTVTPGPNSCLTGGCPGGLVCTGPGTPPNTLAEFNFDSAGPNDYYDVSLIDGYDLPMRIDNNADCGIPSCPVDLGPDCPAAQKGPLDPTGFPVGCKSACEIDIANGVGANSPNCCSGTYNTPSTCPSSGVTNYDYFKLNCAATYVYPFDEFSGTSLFNCPTSKNAAYTITFCPPSL</sequence>
<feature type="disulfide bond" evidence="1">
    <location>
        <begin position="131"/>
        <end position="225"/>
    </location>
</feature>
<dbReference type="InterPro" id="IPR037176">
    <property type="entry name" value="Osmotin/thaumatin-like_sf"/>
</dbReference>
<dbReference type="OrthoDB" id="430315at2759"/>
<feature type="disulfide bond" evidence="1">
    <location>
        <begin position="144"/>
        <end position="161"/>
    </location>
</feature>
<dbReference type="InterPro" id="IPR001938">
    <property type="entry name" value="Thaumatin"/>
</dbReference>
<keyword evidence="3" id="KW-1185">Reference proteome</keyword>
<dbReference type="AlphaFoldDB" id="A0A8H7D9G4"/>
<feature type="disulfide bond" evidence="1">
    <location>
        <begin position="181"/>
        <end position="191"/>
    </location>
</feature>
<feature type="disulfide bond" evidence="1">
    <location>
        <begin position="165"/>
        <end position="180"/>
    </location>
</feature>
<dbReference type="PIRSF" id="PIRSF002703">
    <property type="entry name" value="Thaumatin"/>
    <property type="match status" value="1"/>
</dbReference>
<dbReference type="PANTHER" id="PTHR31048">
    <property type="entry name" value="OS03G0233200 PROTEIN"/>
    <property type="match status" value="1"/>
</dbReference>
<dbReference type="SMART" id="SM00205">
    <property type="entry name" value="THN"/>
    <property type="match status" value="1"/>
</dbReference>
<dbReference type="Pfam" id="PF00314">
    <property type="entry name" value="Thaumatin"/>
    <property type="match status" value="1"/>
</dbReference>
<feature type="disulfide bond" evidence="1">
    <location>
        <begin position="65"/>
        <end position="76"/>
    </location>
</feature>
<evidence type="ECO:0000313" key="3">
    <source>
        <dbReference type="Proteomes" id="UP000623467"/>
    </source>
</evidence>
<accession>A0A8H7D9G4</accession>
<dbReference type="EMBL" id="JACAZH010000007">
    <property type="protein sequence ID" value="KAF7363778.1"/>
    <property type="molecule type" value="Genomic_DNA"/>
</dbReference>
<evidence type="ECO:0000256" key="1">
    <source>
        <dbReference type="PIRSR" id="PIRSR002703-1"/>
    </source>
</evidence>
<organism evidence="2 3">
    <name type="scientific">Mycena sanguinolenta</name>
    <dbReference type="NCBI Taxonomy" id="230812"/>
    <lineage>
        <taxon>Eukaryota</taxon>
        <taxon>Fungi</taxon>
        <taxon>Dikarya</taxon>
        <taxon>Basidiomycota</taxon>
        <taxon>Agaricomycotina</taxon>
        <taxon>Agaricomycetes</taxon>
        <taxon>Agaricomycetidae</taxon>
        <taxon>Agaricales</taxon>
        <taxon>Marasmiineae</taxon>
        <taxon>Mycenaceae</taxon>
        <taxon>Mycena</taxon>
    </lineage>
</organism>
<dbReference type="PROSITE" id="PS51367">
    <property type="entry name" value="THAUMATIN_2"/>
    <property type="match status" value="1"/>
</dbReference>
<comment type="caution">
    <text evidence="2">The sequence shown here is derived from an EMBL/GenBank/DDBJ whole genome shotgun (WGS) entry which is preliminary data.</text>
</comment>
<evidence type="ECO:0000313" key="2">
    <source>
        <dbReference type="EMBL" id="KAF7363778.1"/>
    </source>
</evidence>
<protein>
    <recommendedName>
        <fullName evidence="4">Thaumatin-like protein</fullName>
    </recommendedName>
</protein>
<feature type="disulfide bond" evidence="1">
    <location>
        <begin position="81"/>
        <end position="87"/>
    </location>
</feature>
<proteinExistence type="predicted"/>
<dbReference type="Gene3D" id="2.60.110.10">
    <property type="entry name" value="Thaumatin"/>
    <property type="match status" value="1"/>
</dbReference>